<protein>
    <submittedName>
        <fullName evidence="1">Uncharacterized protein</fullName>
    </submittedName>
</protein>
<dbReference type="AlphaFoldDB" id="A0A4U0TV40"/>
<accession>A0A4U0TV40</accession>
<dbReference type="Proteomes" id="UP000310066">
    <property type="component" value="Unassembled WGS sequence"/>
</dbReference>
<evidence type="ECO:0000313" key="2">
    <source>
        <dbReference type="Proteomes" id="UP000310066"/>
    </source>
</evidence>
<gene>
    <name evidence="1" type="ORF">B0A54_17634</name>
</gene>
<evidence type="ECO:0000313" key="1">
    <source>
        <dbReference type="EMBL" id="TKA26223.1"/>
    </source>
</evidence>
<proteinExistence type="predicted"/>
<dbReference type="STRING" id="329885.A0A4U0TV40"/>
<name>A0A4U0TV40_9PEZI</name>
<comment type="caution">
    <text evidence="1">The sequence shown here is derived from an EMBL/GenBank/DDBJ whole genome shotgun (WGS) entry which is preliminary data.</text>
</comment>
<reference evidence="1 2" key="1">
    <citation type="submission" date="2017-03" db="EMBL/GenBank/DDBJ databases">
        <title>Genomes of endolithic fungi from Antarctica.</title>
        <authorList>
            <person name="Coleine C."/>
            <person name="Masonjones S."/>
            <person name="Stajich J.E."/>
        </authorList>
    </citation>
    <scope>NUCLEOTIDE SEQUENCE [LARGE SCALE GENOMIC DNA]</scope>
    <source>
        <strain evidence="1 2">CCFEE 5311</strain>
    </source>
</reference>
<sequence>MPKNPPDERLMYLALRHEFLKGVSPSKLKKIKERVLKQGESSEMKALIQEHNIDSICQVAKRLLDDRVYHSTIQAKIRFPEVFEVSPAQRRPKLRGARRTR</sequence>
<organism evidence="1 2">
    <name type="scientific">Friedmanniomyces endolithicus</name>
    <dbReference type="NCBI Taxonomy" id="329885"/>
    <lineage>
        <taxon>Eukaryota</taxon>
        <taxon>Fungi</taxon>
        <taxon>Dikarya</taxon>
        <taxon>Ascomycota</taxon>
        <taxon>Pezizomycotina</taxon>
        <taxon>Dothideomycetes</taxon>
        <taxon>Dothideomycetidae</taxon>
        <taxon>Mycosphaerellales</taxon>
        <taxon>Teratosphaeriaceae</taxon>
        <taxon>Friedmanniomyces</taxon>
    </lineage>
</organism>
<dbReference type="OrthoDB" id="5324651at2759"/>
<dbReference type="EMBL" id="NAJP01000142">
    <property type="protein sequence ID" value="TKA26223.1"/>
    <property type="molecule type" value="Genomic_DNA"/>
</dbReference>